<evidence type="ECO:0000256" key="6">
    <source>
        <dbReference type="ARBA" id="ARBA00022454"/>
    </source>
</evidence>
<dbReference type="PROSITE" id="PS50297">
    <property type="entry name" value="ANK_REP_REGION"/>
    <property type="match status" value="3"/>
</dbReference>
<protein>
    <recommendedName>
        <fullName evidence="5">Tonsoku-like protein</fullName>
    </recommendedName>
</protein>
<keyword evidence="9" id="KW-0433">Leucine-rich repeat</keyword>
<comment type="similarity">
    <text evidence="4">Belongs to the Tonsoku family.</text>
</comment>
<evidence type="ECO:0000256" key="13">
    <source>
        <dbReference type="ARBA" id="ARBA00022853"/>
    </source>
</evidence>
<dbReference type="SUPFAM" id="SSF52047">
    <property type="entry name" value="RNI-like"/>
    <property type="match status" value="1"/>
</dbReference>
<dbReference type="SUPFAM" id="SSF48403">
    <property type="entry name" value="Ankyrin repeat"/>
    <property type="match status" value="1"/>
</dbReference>
<dbReference type="GO" id="GO:0044218">
    <property type="term" value="C:other organism cell membrane"/>
    <property type="evidence" value="ECO:0007669"/>
    <property type="project" value="UniProtKB-KW"/>
</dbReference>
<dbReference type="InterPro" id="IPR002110">
    <property type="entry name" value="Ankyrin_rpt"/>
</dbReference>
<feature type="repeat" description="ANK" evidence="19">
    <location>
        <begin position="431"/>
        <end position="463"/>
    </location>
</feature>
<keyword evidence="18" id="KW-1053">Target membrane</keyword>
<keyword evidence="11" id="KW-0227">DNA damage</keyword>
<dbReference type="SUPFAM" id="SSF48452">
    <property type="entry name" value="TPR-like"/>
    <property type="match status" value="1"/>
</dbReference>
<keyword evidence="13" id="KW-0156">Chromatin regulator</keyword>
<dbReference type="Pfam" id="PF00023">
    <property type="entry name" value="Ank"/>
    <property type="match status" value="1"/>
</dbReference>
<evidence type="ECO:0000256" key="2">
    <source>
        <dbReference type="ARBA" id="ARBA00004175"/>
    </source>
</evidence>
<dbReference type="InterPro" id="IPR019734">
    <property type="entry name" value="TPR_rpt"/>
</dbReference>
<feature type="repeat" description="ANK" evidence="19">
    <location>
        <begin position="365"/>
        <end position="397"/>
    </location>
</feature>
<sequence>LAETLSEPERAVMKGRLFFNMGLLYDAVEDAKAIESFKFALVQFMKHRESREDLCRCLSVLANIHLRQGNAENALSLAGRLLDIGRETKQPNIKCEAHLLRGAALLQVGDRDEARIAFKHAMRQKTTKQEDHEHAVRCVKLSQALRTWDLDLKDAPGAAERVRLHEKAGDALVHCLLQRPALKEYEKAVEEALSCPDAISSKKLADLYVSLAETCSDIREYDSALKYYRLELGLRADEPDEIALTKLRIAKMLQKTSSKESAEVEDAIQEAVALSRRAGKPSLELECLEELVLMRGEAEDKIQDRIEELRAAGADDTDSSRSSQQSGTLSEIDLNDISDASDSDPEFSDSVRRPRKKLEEKINTKGETKLHKACIDGSLKKVKELLRMGHSVHVRDYSGWQPLHEAANYGYLEIVKCLVEAGANVSSPGMKGVTPLHDTLGNGHLEVAVYLLEKGASRKLRTAEGHTPLDILLNWKRENKSQLNSNEEANLQKIEAWLKEAKAPSRGSIALCGPIYEDSPWIASQSQRSSVQEGPALIKETDDWLEDDLAKPKSKPRRLVEPELPATRKRNRSSENRSSFSTKVMRIDEEESATDEESATEESDDAEVMDTADSVEQEELPPVASTPHEEVSATACPSPCKSIIASSGSNSSLRVRILNTLFLVPLPKGSSSARTVGWLAAEASKRYQDFQGTRPVLRITLPDGALLDHSDSIDNLLQGPCTEVIGQVESWNLPPLAERYRSECERKNVPACANLTSTLQPCVESGEFTIPCFSIGHIDLFFRALRHQDPLHTLDISGTVLAPSAVTALCECLVTLRSLNYLGLKCTGLRGNYIDTAVQSLQKAQVQLPCTELELSYNPIGNEGSSALTSLLAHTPRLRVLRIESCGFTDPGSCLRCLKTLESLHVGFNTLSVDALDRLSPVLDENPLQVLDLSGCFTRDVPRVGEALASFLAKARCQLVDIGIGCCGLTDGDIDALCASVAGGTLSKLDITASPGISYGC</sequence>
<feature type="compositionally biased region" description="Acidic residues" evidence="20">
    <location>
        <begin position="333"/>
        <end position="347"/>
    </location>
</feature>
<keyword evidence="8" id="KW-0472">Membrane</keyword>
<feature type="compositionally biased region" description="Acidic residues" evidence="20">
    <location>
        <begin position="588"/>
        <end position="619"/>
    </location>
</feature>
<keyword evidence="14" id="KW-0800">Toxin</keyword>
<evidence type="ECO:0000256" key="9">
    <source>
        <dbReference type="ARBA" id="ARBA00022614"/>
    </source>
</evidence>
<dbReference type="GO" id="GO:0000724">
    <property type="term" value="P:double-strand break repair via homologous recombination"/>
    <property type="evidence" value="ECO:0007669"/>
    <property type="project" value="TreeGrafter"/>
</dbReference>
<dbReference type="InterPro" id="IPR036770">
    <property type="entry name" value="Ankyrin_rpt-contain_sf"/>
</dbReference>
<dbReference type="GO" id="GO:0044231">
    <property type="term" value="C:host cell presynaptic membrane"/>
    <property type="evidence" value="ECO:0007669"/>
    <property type="project" value="UniProtKB-KW"/>
</dbReference>
<evidence type="ECO:0000256" key="4">
    <source>
        <dbReference type="ARBA" id="ARBA00010999"/>
    </source>
</evidence>
<dbReference type="GO" id="GO:0006325">
    <property type="term" value="P:chromatin organization"/>
    <property type="evidence" value="ECO:0007669"/>
    <property type="project" value="UniProtKB-KW"/>
</dbReference>
<accession>A0A1E1XC14</accession>
<reference evidence="21" key="1">
    <citation type="journal article" date="2017" name="Front. Cell. Infect. Microbiol.">
        <title>The Distinct Transcriptional Response of the Midgut of Amblyomma sculptum and Amblyomma aureolatum Ticks to Rickettsia rickettsii Correlates to Their Differences in Susceptibility to Infection.</title>
        <authorList>
            <person name="Martins L.A."/>
            <person name="Galletti M.F.B.M."/>
            <person name="Ribeiro J.M."/>
            <person name="Fujita A."/>
            <person name="Costa F.B."/>
            <person name="Labruna M.B."/>
            <person name="Daffre S."/>
            <person name="Fogaca A.C."/>
        </authorList>
    </citation>
    <scope>NUCLEOTIDE SEQUENCE</scope>
</reference>
<evidence type="ECO:0000256" key="8">
    <source>
        <dbReference type="ARBA" id="ARBA00022537"/>
    </source>
</evidence>
<dbReference type="EMBL" id="GFAC01002395">
    <property type="protein sequence ID" value="JAT96793.1"/>
    <property type="molecule type" value="mRNA"/>
</dbReference>
<evidence type="ECO:0000256" key="14">
    <source>
        <dbReference type="ARBA" id="ARBA00023028"/>
    </source>
</evidence>
<keyword evidence="8" id="KW-1052">Target cell membrane</keyword>
<keyword evidence="6" id="KW-0158">Chromosome</keyword>
<feature type="compositionally biased region" description="Basic and acidic residues" evidence="20">
    <location>
        <begin position="349"/>
        <end position="363"/>
    </location>
</feature>
<dbReference type="AlphaFoldDB" id="A0A1E1XC14"/>
<dbReference type="Gene3D" id="1.25.40.20">
    <property type="entry name" value="Ankyrin repeat-containing domain"/>
    <property type="match status" value="1"/>
</dbReference>
<keyword evidence="10" id="KW-0677">Repeat</keyword>
<proteinExistence type="evidence at transcript level"/>
<dbReference type="SMART" id="SM00248">
    <property type="entry name" value="ANK"/>
    <property type="match status" value="3"/>
</dbReference>
<dbReference type="InterPro" id="IPR011990">
    <property type="entry name" value="TPR-like_helical_dom_sf"/>
</dbReference>
<feature type="non-terminal residue" evidence="21">
    <location>
        <position position="1001"/>
    </location>
</feature>
<organism evidence="21">
    <name type="scientific">Amblyomma aureolatum</name>
    <dbReference type="NCBI Taxonomy" id="187763"/>
    <lineage>
        <taxon>Eukaryota</taxon>
        <taxon>Metazoa</taxon>
        <taxon>Ecdysozoa</taxon>
        <taxon>Arthropoda</taxon>
        <taxon>Chelicerata</taxon>
        <taxon>Arachnida</taxon>
        <taxon>Acari</taxon>
        <taxon>Parasitiformes</taxon>
        <taxon>Ixodida</taxon>
        <taxon>Ixodoidea</taxon>
        <taxon>Ixodidae</taxon>
        <taxon>Amblyomminae</taxon>
        <taxon>Amblyomma</taxon>
    </lineage>
</organism>
<dbReference type="GO" id="GO:0043596">
    <property type="term" value="C:nuclear replication fork"/>
    <property type="evidence" value="ECO:0007669"/>
    <property type="project" value="TreeGrafter"/>
</dbReference>
<evidence type="ECO:0000256" key="1">
    <source>
        <dbReference type="ARBA" id="ARBA00004123"/>
    </source>
</evidence>
<evidence type="ECO:0000256" key="16">
    <source>
        <dbReference type="ARBA" id="ARBA00023204"/>
    </source>
</evidence>
<dbReference type="PANTHER" id="PTHR46358">
    <property type="entry name" value="TONSOKU-LIKE PROTEIN"/>
    <property type="match status" value="1"/>
</dbReference>
<keyword evidence="14" id="KW-0528">Neurotoxin</keyword>
<evidence type="ECO:0000256" key="3">
    <source>
        <dbReference type="ARBA" id="ARBA00004286"/>
    </source>
</evidence>
<evidence type="ECO:0000256" key="20">
    <source>
        <dbReference type="SAM" id="MobiDB-lite"/>
    </source>
</evidence>
<dbReference type="GO" id="GO:0006887">
    <property type="term" value="P:exocytosis"/>
    <property type="evidence" value="ECO:0007669"/>
    <property type="project" value="UniProtKB-KW"/>
</dbReference>
<evidence type="ECO:0000256" key="19">
    <source>
        <dbReference type="PROSITE-ProRule" id="PRU00023"/>
    </source>
</evidence>
<dbReference type="Pfam" id="PF13516">
    <property type="entry name" value="LRR_6"/>
    <property type="match status" value="1"/>
</dbReference>
<evidence type="ECO:0000256" key="18">
    <source>
        <dbReference type="ARBA" id="ARBA00023298"/>
    </source>
</evidence>
<feature type="repeat" description="ANK" evidence="19">
    <location>
        <begin position="398"/>
        <end position="430"/>
    </location>
</feature>
<keyword evidence="14" id="KW-0638">Presynaptic neurotoxin</keyword>
<dbReference type="PROSITE" id="PS50088">
    <property type="entry name" value="ANK_REPEAT"/>
    <property type="match status" value="3"/>
</dbReference>
<dbReference type="PANTHER" id="PTHR46358:SF1">
    <property type="entry name" value="TONSOKU-LIKE PROTEIN"/>
    <property type="match status" value="1"/>
</dbReference>
<keyword evidence="7" id="KW-0268">Exocytosis</keyword>
<keyword evidence="17" id="KW-0539">Nucleus</keyword>
<dbReference type="Pfam" id="PF12796">
    <property type="entry name" value="Ank_2"/>
    <property type="match status" value="1"/>
</dbReference>
<evidence type="ECO:0000256" key="7">
    <source>
        <dbReference type="ARBA" id="ARBA00022483"/>
    </source>
</evidence>
<name>A0A1E1XC14_9ACAR</name>
<evidence type="ECO:0000256" key="12">
    <source>
        <dbReference type="ARBA" id="ARBA00022803"/>
    </source>
</evidence>
<feature type="region of interest" description="Disordered" evidence="20">
    <location>
        <begin position="542"/>
        <end position="636"/>
    </location>
</feature>
<evidence type="ECO:0000256" key="17">
    <source>
        <dbReference type="ARBA" id="ARBA00023242"/>
    </source>
</evidence>
<dbReference type="Gene3D" id="3.80.10.10">
    <property type="entry name" value="Ribonuclease Inhibitor"/>
    <property type="match status" value="2"/>
</dbReference>
<dbReference type="InterPro" id="IPR001611">
    <property type="entry name" value="Leu-rich_rpt"/>
</dbReference>
<evidence type="ECO:0000256" key="10">
    <source>
        <dbReference type="ARBA" id="ARBA00022737"/>
    </source>
</evidence>
<feature type="non-terminal residue" evidence="21">
    <location>
        <position position="1"/>
    </location>
</feature>
<dbReference type="SMART" id="SM00368">
    <property type="entry name" value="LRR_RI"/>
    <property type="match status" value="5"/>
</dbReference>
<dbReference type="GO" id="GO:0031297">
    <property type="term" value="P:replication fork processing"/>
    <property type="evidence" value="ECO:0007669"/>
    <property type="project" value="TreeGrafter"/>
</dbReference>
<keyword evidence="12" id="KW-0802">TPR repeat</keyword>
<keyword evidence="15 19" id="KW-0040">ANK repeat</keyword>
<evidence type="ECO:0000256" key="11">
    <source>
        <dbReference type="ARBA" id="ARBA00022763"/>
    </source>
</evidence>
<dbReference type="Gene3D" id="1.25.40.10">
    <property type="entry name" value="Tetratricopeptide repeat domain"/>
    <property type="match status" value="1"/>
</dbReference>
<dbReference type="InterPro" id="IPR052311">
    <property type="entry name" value="MMS22L-TONSL_complex_comp"/>
</dbReference>
<evidence type="ECO:0000256" key="15">
    <source>
        <dbReference type="ARBA" id="ARBA00023043"/>
    </source>
</evidence>
<keyword evidence="16" id="KW-0234">DNA repair</keyword>
<feature type="region of interest" description="Disordered" evidence="20">
    <location>
        <begin position="310"/>
        <end position="363"/>
    </location>
</feature>
<comment type="subcellular location">
    <subcellularLocation>
        <location evidence="3">Chromosome</location>
    </subcellularLocation>
    <subcellularLocation>
        <location evidence="1">Nucleus</location>
    </subcellularLocation>
    <subcellularLocation>
        <location evidence="2">Target cell membrane</location>
    </subcellularLocation>
</comment>
<dbReference type="InterPro" id="IPR032675">
    <property type="entry name" value="LRR_dom_sf"/>
</dbReference>
<evidence type="ECO:0000256" key="5">
    <source>
        <dbReference type="ARBA" id="ARBA00017829"/>
    </source>
</evidence>
<dbReference type="SMART" id="SM00028">
    <property type="entry name" value="TPR"/>
    <property type="match status" value="3"/>
</dbReference>
<evidence type="ECO:0000313" key="21">
    <source>
        <dbReference type="EMBL" id="JAT96793.1"/>
    </source>
</evidence>